<dbReference type="Proteomes" id="UP000682877">
    <property type="component" value="Chromosome 7"/>
</dbReference>
<reference evidence="2" key="1">
    <citation type="submission" date="2021-01" db="EMBL/GenBank/DDBJ databases">
        <authorList>
            <person name="Bezrukov I."/>
        </authorList>
    </citation>
    <scope>NUCLEOTIDE SEQUENCE</scope>
</reference>
<evidence type="ECO:0000256" key="1">
    <source>
        <dbReference type="SAM" id="Phobius"/>
    </source>
</evidence>
<keyword evidence="1" id="KW-0472">Membrane</keyword>
<gene>
    <name evidence="2" type="ORF">AARE701A_LOCUS18977</name>
</gene>
<organism evidence="2 3">
    <name type="scientific">Arabidopsis arenosa</name>
    <name type="common">Sand rock-cress</name>
    <name type="synonym">Cardaminopsis arenosa</name>
    <dbReference type="NCBI Taxonomy" id="38785"/>
    <lineage>
        <taxon>Eukaryota</taxon>
        <taxon>Viridiplantae</taxon>
        <taxon>Streptophyta</taxon>
        <taxon>Embryophyta</taxon>
        <taxon>Tracheophyta</taxon>
        <taxon>Spermatophyta</taxon>
        <taxon>Magnoliopsida</taxon>
        <taxon>eudicotyledons</taxon>
        <taxon>Gunneridae</taxon>
        <taxon>Pentapetalae</taxon>
        <taxon>rosids</taxon>
        <taxon>malvids</taxon>
        <taxon>Brassicales</taxon>
        <taxon>Brassicaceae</taxon>
        <taxon>Camelineae</taxon>
        <taxon>Arabidopsis</taxon>
    </lineage>
</organism>
<sequence>MLIVYFSLPLFIFMVFLAIGGCVGCFYMGQNQGITKVGGGTGGPTMPTAPQANQGYNAGAQPYPPTACAV</sequence>
<protein>
    <submittedName>
        <fullName evidence="2">Uncharacterized protein</fullName>
    </submittedName>
</protein>
<proteinExistence type="predicted"/>
<evidence type="ECO:0000313" key="2">
    <source>
        <dbReference type="EMBL" id="CAE6187358.1"/>
    </source>
</evidence>
<keyword evidence="3" id="KW-1185">Reference proteome</keyword>
<keyword evidence="1" id="KW-0812">Transmembrane</keyword>
<dbReference type="EMBL" id="LR999457">
    <property type="protein sequence ID" value="CAE6187358.1"/>
    <property type="molecule type" value="Genomic_DNA"/>
</dbReference>
<dbReference type="AlphaFoldDB" id="A0A8S2B116"/>
<keyword evidence="1" id="KW-1133">Transmembrane helix</keyword>
<accession>A0A8S2B116</accession>
<feature type="transmembrane region" description="Helical" evidence="1">
    <location>
        <begin position="6"/>
        <end position="27"/>
    </location>
</feature>
<evidence type="ECO:0000313" key="3">
    <source>
        <dbReference type="Proteomes" id="UP000682877"/>
    </source>
</evidence>
<name>A0A8S2B116_ARAAE</name>